<feature type="compositionally biased region" description="Gly residues" evidence="1">
    <location>
        <begin position="141"/>
        <end position="155"/>
    </location>
</feature>
<dbReference type="Proteomes" id="UP000269945">
    <property type="component" value="Unassembled WGS sequence"/>
</dbReference>
<sequence length="170" mass="18058">MQPAPSCSRCVPAGRAPLPGRSGLRYRSLVSLSRPRGARYRQSAAPAAGRKGGLGSCLKNCRRPARSRVSCSTRWCSFSFSADSSTSFCCISWLRRLALSRLLRTAMLLRSRRCRYSGLPRSGPLFPALFSRAGPGAGLGPGLQRGGSGDVGGVGSASRARRCLPSRARA</sequence>
<feature type="compositionally biased region" description="Basic residues" evidence="1">
    <location>
        <begin position="159"/>
        <end position="170"/>
    </location>
</feature>
<name>A0A9X9M3B3_GULGU</name>
<proteinExistence type="predicted"/>
<evidence type="ECO:0000313" key="2">
    <source>
        <dbReference type="EMBL" id="VCX30971.1"/>
    </source>
</evidence>
<comment type="caution">
    <text evidence="2">The sequence shown here is derived from an EMBL/GenBank/DDBJ whole genome shotgun (WGS) entry which is preliminary data.</text>
</comment>
<evidence type="ECO:0000256" key="1">
    <source>
        <dbReference type="SAM" id="MobiDB-lite"/>
    </source>
</evidence>
<protein>
    <submittedName>
        <fullName evidence="2">Uncharacterized protein</fullName>
    </submittedName>
</protein>
<gene>
    <name evidence="2" type="ORF">BN2614_LOCUS2</name>
</gene>
<dbReference type="AlphaFoldDB" id="A0A9X9M3B3"/>
<organism evidence="2 3">
    <name type="scientific">Gulo gulo</name>
    <name type="common">Wolverine</name>
    <name type="synonym">Gluton</name>
    <dbReference type="NCBI Taxonomy" id="48420"/>
    <lineage>
        <taxon>Eukaryota</taxon>
        <taxon>Metazoa</taxon>
        <taxon>Chordata</taxon>
        <taxon>Craniata</taxon>
        <taxon>Vertebrata</taxon>
        <taxon>Euteleostomi</taxon>
        <taxon>Mammalia</taxon>
        <taxon>Eutheria</taxon>
        <taxon>Laurasiatheria</taxon>
        <taxon>Carnivora</taxon>
        <taxon>Caniformia</taxon>
        <taxon>Musteloidea</taxon>
        <taxon>Mustelidae</taxon>
        <taxon>Guloninae</taxon>
        <taxon>Gulo</taxon>
    </lineage>
</organism>
<feature type="region of interest" description="Disordered" evidence="1">
    <location>
        <begin position="141"/>
        <end position="170"/>
    </location>
</feature>
<dbReference type="EMBL" id="CYRY02039871">
    <property type="protein sequence ID" value="VCX30971.1"/>
    <property type="molecule type" value="Genomic_DNA"/>
</dbReference>
<evidence type="ECO:0000313" key="3">
    <source>
        <dbReference type="Proteomes" id="UP000269945"/>
    </source>
</evidence>
<reference evidence="2 3" key="1">
    <citation type="submission" date="2018-10" db="EMBL/GenBank/DDBJ databases">
        <authorList>
            <person name="Ekblom R."/>
            <person name="Jareborg N."/>
        </authorList>
    </citation>
    <scope>NUCLEOTIDE SEQUENCE [LARGE SCALE GENOMIC DNA]</scope>
    <source>
        <tissue evidence="2">Muscle</tissue>
    </source>
</reference>
<keyword evidence="3" id="KW-1185">Reference proteome</keyword>
<accession>A0A9X9M3B3</accession>